<dbReference type="GO" id="GO:0003677">
    <property type="term" value="F:DNA binding"/>
    <property type="evidence" value="ECO:0007669"/>
    <property type="project" value="InterPro"/>
</dbReference>
<dbReference type="Proteomes" id="UP001170288">
    <property type="component" value="Unassembled WGS sequence"/>
</dbReference>
<dbReference type="EMBL" id="JAPZCX010000042">
    <property type="protein sequence ID" value="MDN5071795.1"/>
    <property type="molecule type" value="Genomic_DNA"/>
</dbReference>
<name>A0AAW7Q1N8_9BACT</name>
<gene>
    <name evidence="1" type="ORF">O8C76_12250</name>
</gene>
<dbReference type="Gene3D" id="1.10.260.40">
    <property type="entry name" value="lambda repressor-like DNA-binding domains"/>
    <property type="match status" value="1"/>
</dbReference>
<dbReference type="AlphaFoldDB" id="A0AAW7Q1N8"/>
<feature type="non-terminal residue" evidence="1">
    <location>
        <position position="1"/>
    </location>
</feature>
<comment type="caution">
    <text evidence="1">The sequence shown here is derived from an EMBL/GenBank/DDBJ whole genome shotgun (WGS) entry which is preliminary data.</text>
</comment>
<proteinExistence type="predicted"/>
<evidence type="ECO:0000313" key="1">
    <source>
        <dbReference type="EMBL" id="MDN5071795.1"/>
    </source>
</evidence>
<protein>
    <submittedName>
        <fullName evidence="1">XRE family transcriptional regulator</fullName>
    </submittedName>
</protein>
<dbReference type="RefSeq" id="WP_301372770.1">
    <property type="nucleotide sequence ID" value="NZ_JAPZCX010000042.1"/>
</dbReference>
<reference evidence="1" key="1">
    <citation type="submission" date="2022-12" db="EMBL/GenBank/DDBJ databases">
        <authorList>
            <person name="Uljanovas D."/>
        </authorList>
    </citation>
    <scope>NUCLEOTIDE SEQUENCE</scope>
    <source>
        <strain evidence="1">RCM69</strain>
    </source>
</reference>
<dbReference type="InterPro" id="IPR010982">
    <property type="entry name" value="Lambda_DNA-bd_dom_sf"/>
</dbReference>
<sequence>KMDNNKFVKLLKESNLNKKEFSEKTKLAYSTVGNWATSNNVPDWVESWLENYNKVKAYDDIKEKILEIENIKIKTS</sequence>
<reference evidence="1" key="2">
    <citation type="journal article" date="2023" name="Microorganisms">
        <title>Genomic Characterization of Arcobacter butzleri Strains Isolated from Various Sources in Lithuania.</title>
        <authorList>
            <person name="Uljanovas D."/>
            <person name="Golz G."/>
            <person name="Fleischmann S."/>
            <person name="Kudirkiene E."/>
            <person name="Kasetiene N."/>
            <person name="Grineviciene A."/>
            <person name="Tamuleviciene E."/>
            <person name="Aksomaitiene J."/>
            <person name="Alter T."/>
            <person name="Malakauskas M."/>
        </authorList>
    </citation>
    <scope>NUCLEOTIDE SEQUENCE</scope>
    <source>
        <strain evidence="1">RCM69</strain>
    </source>
</reference>
<evidence type="ECO:0000313" key="2">
    <source>
        <dbReference type="Proteomes" id="UP001170288"/>
    </source>
</evidence>
<accession>A0AAW7Q1N8</accession>
<organism evidence="1 2">
    <name type="scientific">Aliarcobacter butzleri</name>
    <dbReference type="NCBI Taxonomy" id="28197"/>
    <lineage>
        <taxon>Bacteria</taxon>
        <taxon>Pseudomonadati</taxon>
        <taxon>Campylobacterota</taxon>
        <taxon>Epsilonproteobacteria</taxon>
        <taxon>Campylobacterales</taxon>
        <taxon>Arcobacteraceae</taxon>
        <taxon>Aliarcobacter</taxon>
    </lineage>
</organism>